<dbReference type="EMBL" id="CM047897">
    <property type="protein sequence ID" value="KAJ0112986.1"/>
    <property type="molecule type" value="Genomic_DNA"/>
</dbReference>
<keyword evidence="2" id="KW-1185">Reference proteome</keyword>
<evidence type="ECO:0000313" key="2">
    <source>
        <dbReference type="Proteomes" id="UP001164250"/>
    </source>
</evidence>
<accession>A0ACC1CBG2</accession>
<reference evidence="2" key="1">
    <citation type="journal article" date="2023" name="G3 (Bethesda)">
        <title>Genome assembly and association tests identify interacting loci associated with vigor, precocity, and sex in interspecific pistachio rootstocks.</title>
        <authorList>
            <person name="Palmer W."/>
            <person name="Jacygrad E."/>
            <person name="Sagayaradj S."/>
            <person name="Cavanaugh K."/>
            <person name="Han R."/>
            <person name="Bertier L."/>
            <person name="Beede B."/>
            <person name="Kafkas S."/>
            <person name="Golino D."/>
            <person name="Preece J."/>
            <person name="Michelmore R."/>
        </authorList>
    </citation>
    <scope>NUCLEOTIDE SEQUENCE [LARGE SCALE GENOMIC DNA]</scope>
</reference>
<sequence length="48" mass="5628">MMSLSKWSNTLILSIPFLLEELVLVMKLLDTSNFLLSFFLFFSTVLHF</sequence>
<gene>
    <name evidence="1" type="ORF">Patl1_03341</name>
</gene>
<comment type="caution">
    <text evidence="1">The sequence shown here is derived from an EMBL/GenBank/DDBJ whole genome shotgun (WGS) entry which is preliminary data.</text>
</comment>
<dbReference type="Proteomes" id="UP001164250">
    <property type="component" value="Chromosome 1"/>
</dbReference>
<evidence type="ECO:0000313" key="1">
    <source>
        <dbReference type="EMBL" id="KAJ0112986.1"/>
    </source>
</evidence>
<proteinExistence type="predicted"/>
<organism evidence="1 2">
    <name type="scientific">Pistacia atlantica</name>
    <dbReference type="NCBI Taxonomy" id="434234"/>
    <lineage>
        <taxon>Eukaryota</taxon>
        <taxon>Viridiplantae</taxon>
        <taxon>Streptophyta</taxon>
        <taxon>Embryophyta</taxon>
        <taxon>Tracheophyta</taxon>
        <taxon>Spermatophyta</taxon>
        <taxon>Magnoliopsida</taxon>
        <taxon>eudicotyledons</taxon>
        <taxon>Gunneridae</taxon>
        <taxon>Pentapetalae</taxon>
        <taxon>rosids</taxon>
        <taxon>malvids</taxon>
        <taxon>Sapindales</taxon>
        <taxon>Anacardiaceae</taxon>
        <taxon>Pistacia</taxon>
    </lineage>
</organism>
<name>A0ACC1CBG2_9ROSI</name>
<protein>
    <submittedName>
        <fullName evidence="1">Uncharacterized protein</fullName>
    </submittedName>
</protein>